<sequence>MLTSYTVKSKNSDNVWEFKYDLNGNLKAFKVLSGVLSNQQMIWFFRKGNFPVLESVIKTIWIPNLKQNFEITIGEPDLSFEAFWNSYGNKVGKRKETENKWTRLSKAEKLQVLSSIPKYNNYLKHYPKQQKQYPSTYLNQEAYKNDWKI</sequence>
<name>A0A2I7SKQ6_9FLAO</name>
<reference evidence="2" key="1">
    <citation type="submission" date="2018-01" db="EMBL/GenBank/DDBJ databases">
        <title>Complete genome of Tamlana sp. UJ94.</title>
        <authorList>
            <person name="Jung J."/>
            <person name="Chung D."/>
            <person name="Bae S.S."/>
            <person name="Baek K."/>
        </authorList>
    </citation>
    <scope>NUCLEOTIDE SEQUENCE [LARGE SCALE GENOMIC DNA]</scope>
    <source>
        <strain evidence="2">UJ94</strain>
    </source>
</reference>
<evidence type="ECO:0000313" key="1">
    <source>
        <dbReference type="EMBL" id="AUS06460.1"/>
    </source>
</evidence>
<keyword evidence="2" id="KW-1185">Reference proteome</keyword>
<proteinExistence type="predicted"/>
<gene>
    <name evidence="1" type="ORF">C1A40_13845</name>
</gene>
<dbReference type="KEGG" id="taj:C1A40_13845"/>
<dbReference type="EMBL" id="CP025938">
    <property type="protein sequence ID" value="AUS06460.1"/>
    <property type="molecule type" value="Genomic_DNA"/>
</dbReference>
<protein>
    <submittedName>
        <fullName evidence="1">Uncharacterized protein</fullName>
    </submittedName>
</protein>
<dbReference type="Proteomes" id="UP000236592">
    <property type="component" value="Chromosome"/>
</dbReference>
<evidence type="ECO:0000313" key="2">
    <source>
        <dbReference type="Proteomes" id="UP000236592"/>
    </source>
</evidence>
<accession>A0A2I7SKQ6</accession>
<dbReference type="RefSeq" id="WP_102996411.1">
    <property type="nucleotide sequence ID" value="NZ_CP025938.1"/>
</dbReference>
<dbReference type="OrthoDB" id="1132132at2"/>
<organism evidence="1 2">
    <name type="scientific">Pseudotamlana carrageenivorans</name>
    <dbReference type="NCBI Taxonomy" id="2069432"/>
    <lineage>
        <taxon>Bacteria</taxon>
        <taxon>Pseudomonadati</taxon>
        <taxon>Bacteroidota</taxon>
        <taxon>Flavobacteriia</taxon>
        <taxon>Flavobacteriales</taxon>
        <taxon>Flavobacteriaceae</taxon>
        <taxon>Pseudotamlana</taxon>
    </lineage>
</organism>
<dbReference type="AlphaFoldDB" id="A0A2I7SKQ6"/>